<feature type="compositionally biased region" description="Basic residues" evidence="3">
    <location>
        <begin position="1"/>
        <end position="10"/>
    </location>
</feature>
<proteinExistence type="predicted"/>
<dbReference type="InterPro" id="IPR050886">
    <property type="entry name" value="RNA-binding_reg"/>
</dbReference>
<dbReference type="EMBL" id="KZ452040">
    <property type="protein sequence ID" value="PKA49088.1"/>
    <property type="molecule type" value="Genomic_DNA"/>
</dbReference>
<dbReference type="PANTHER" id="PTHR48024">
    <property type="entry name" value="GEO13361P1-RELATED"/>
    <property type="match status" value="1"/>
</dbReference>
<keyword evidence="6" id="KW-1185">Reference proteome</keyword>
<keyword evidence="1 2" id="KW-0694">RNA-binding</keyword>
<dbReference type="GO" id="GO:1990904">
    <property type="term" value="C:ribonucleoprotein complex"/>
    <property type="evidence" value="ECO:0007669"/>
    <property type="project" value="UniProtKB-KW"/>
</dbReference>
<evidence type="ECO:0000313" key="6">
    <source>
        <dbReference type="Proteomes" id="UP000236161"/>
    </source>
</evidence>
<dbReference type="InterPro" id="IPR035979">
    <property type="entry name" value="RBD_domain_sf"/>
</dbReference>
<dbReference type="GO" id="GO:0003723">
    <property type="term" value="F:RNA binding"/>
    <property type="evidence" value="ECO:0007669"/>
    <property type="project" value="UniProtKB-UniRule"/>
</dbReference>
<evidence type="ECO:0000256" key="2">
    <source>
        <dbReference type="PROSITE-ProRule" id="PRU00176"/>
    </source>
</evidence>
<evidence type="ECO:0000313" key="5">
    <source>
        <dbReference type="EMBL" id="PKA49088.1"/>
    </source>
</evidence>
<feature type="compositionally biased region" description="Basic residues" evidence="3">
    <location>
        <begin position="17"/>
        <end position="33"/>
    </location>
</feature>
<dbReference type="SUPFAM" id="SSF54928">
    <property type="entry name" value="RNA-binding domain, RBD"/>
    <property type="match status" value="2"/>
</dbReference>
<dbReference type="SMART" id="SM00360">
    <property type="entry name" value="RRM"/>
    <property type="match status" value="2"/>
</dbReference>
<gene>
    <name evidence="5" type="primary">RNP1</name>
    <name evidence="5" type="ORF">AXF42_Ash010772</name>
</gene>
<dbReference type="InterPro" id="IPR000504">
    <property type="entry name" value="RRM_dom"/>
</dbReference>
<dbReference type="Gene3D" id="3.30.70.330">
    <property type="match status" value="2"/>
</dbReference>
<evidence type="ECO:0000259" key="4">
    <source>
        <dbReference type="PROSITE" id="PS50102"/>
    </source>
</evidence>
<dbReference type="Proteomes" id="UP000236161">
    <property type="component" value="Unassembled WGS sequence"/>
</dbReference>
<dbReference type="GO" id="GO:0005634">
    <property type="term" value="C:nucleus"/>
    <property type="evidence" value="ECO:0007669"/>
    <property type="project" value="TreeGrafter"/>
</dbReference>
<evidence type="ECO:0000256" key="3">
    <source>
        <dbReference type="SAM" id="MobiDB-lite"/>
    </source>
</evidence>
<dbReference type="OrthoDB" id="1875751at2759"/>
<feature type="domain" description="RRM" evidence="4">
    <location>
        <begin position="218"/>
        <end position="299"/>
    </location>
</feature>
<sequence length="439" mass="46634">MGKLKSKAKKLRDGNRINRKNRYGGHPLNKRQKQLSSRSLQYDDPILFGSDTATSGYHKEEPTANAGGGSKANNGPSRLDPEDLHRLLEPYSKDQLISFLAEAAVENTDVLSHIHSVADRDVSHRKIFVHGLAWDATRENLFEAFRPYGSVEECNVVVDKSTGRGKGYGFVLFTTRAGAEKALKDPNKKVGSRYAACQLASIGPVVSSGGSAPDIASRRIFVSNVHPGASPDKLKFLFARYGEIEAGPLGFDTISGKSRGFAIFVYKTQEGASRALQEPYKMFEGHQLHCQLAIDYSQKGKAPYSSSSSSTAPQNLAPINQQPAVGAVVAAHNLSLLGQNPTYSMYLSQNPLLTAAALNPTALAAFNPSALAAWNPSAALIPPQGQGYGGIGIGAVNAGSTIPSAYGSQGSAVLPYVGSQMGQPSSVTSANGLLRGFPQ</sequence>
<dbReference type="AlphaFoldDB" id="A0A2I0A0M2"/>
<dbReference type="Pfam" id="PF00076">
    <property type="entry name" value="RRM_1"/>
    <property type="match status" value="2"/>
</dbReference>
<dbReference type="PROSITE" id="PS50102">
    <property type="entry name" value="RRM"/>
    <property type="match status" value="2"/>
</dbReference>
<name>A0A2I0A0M2_9ASPA</name>
<reference evidence="5 6" key="1">
    <citation type="journal article" date="2017" name="Nature">
        <title>The Apostasia genome and the evolution of orchids.</title>
        <authorList>
            <person name="Zhang G.Q."/>
            <person name="Liu K.W."/>
            <person name="Li Z."/>
            <person name="Lohaus R."/>
            <person name="Hsiao Y.Y."/>
            <person name="Niu S.C."/>
            <person name="Wang J.Y."/>
            <person name="Lin Y.C."/>
            <person name="Xu Q."/>
            <person name="Chen L.J."/>
            <person name="Yoshida K."/>
            <person name="Fujiwara S."/>
            <person name="Wang Z.W."/>
            <person name="Zhang Y.Q."/>
            <person name="Mitsuda N."/>
            <person name="Wang M."/>
            <person name="Liu G.H."/>
            <person name="Pecoraro L."/>
            <person name="Huang H.X."/>
            <person name="Xiao X.J."/>
            <person name="Lin M."/>
            <person name="Wu X.Y."/>
            <person name="Wu W.L."/>
            <person name="Chen Y.Y."/>
            <person name="Chang S.B."/>
            <person name="Sakamoto S."/>
            <person name="Ohme-Takagi M."/>
            <person name="Yagi M."/>
            <person name="Zeng S.J."/>
            <person name="Shen C.Y."/>
            <person name="Yeh C.M."/>
            <person name="Luo Y.B."/>
            <person name="Tsai W.C."/>
            <person name="Van de Peer Y."/>
            <person name="Liu Z.J."/>
        </authorList>
    </citation>
    <scope>NUCLEOTIDE SEQUENCE [LARGE SCALE GENOMIC DNA]</scope>
    <source>
        <strain evidence="6">cv. Shenzhen</strain>
        <tissue evidence="5">Stem</tissue>
    </source>
</reference>
<feature type="region of interest" description="Disordered" evidence="3">
    <location>
        <begin position="1"/>
        <end position="82"/>
    </location>
</feature>
<evidence type="ECO:0000256" key="1">
    <source>
        <dbReference type="ARBA" id="ARBA00022884"/>
    </source>
</evidence>
<organism evidence="5 6">
    <name type="scientific">Apostasia shenzhenica</name>
    <dbReference type="NCBI Taxonomy" id="1088818"/>
    <lineage>
        <taxon>Eukaryota</taxon>
        <taxon>Viridiplantae</taxon>
        <taxon>Streptophyta</taxon>
        <taxon>Embryophyta</taxon>
        <taxon>Tracheophyta</taxon>
        <taxon>Spermatophyta</taxon>
        <taxon>Magnoliopsida</taxon>
        <taxon>Liliopsida</taxon>
        <taxon>Asparagales</taxon>
        <taxon>Orchidaceae</taxon>
        <taxon>Apostasioideae</taxon>
        <taxon>Apostasia</taxon>
    </lineage>
</organism>
<dbReference type="STRING" id="1088818.A0A2I0A0M2"/>
<keyword evidence="5" id="KW-0687">Ribonucleoprotein</keyword>
<dbReference type="PANTHER" id="PTHR48024:SF9">
    <property type="entry name" value="UBP1-ASSOCIATED PROTEINS 1A-RELATED"/>
    <property type="match status" value="1"/>
</dbReference>
<dbReference type="InterPro" id="IPR012677">
    <property type="entry name" value="Nucleotide-bd_a/b_plait_sf"/>
</dbReference>
<feature type="domain" description="RRM" evidence="4">
    <location>
        <begin position="125"/>
        <end position="227"/>
    </location>
</feature>
<accession>A0A2I0A0M2</accession>
<protein>
    <submittedName>
        <fullName evidence="5">Heterogeneous nuclear ribonucleoprotein 1</fullName>
    </submittedName>
</protein>